<protein>
    <submittedName>
        <fullName evidence="1">Uncharacterized protein</fullName>
    </submittedName>
</protein>
<evidence type="ECO:0000313" key="1">
    <source>
        <dbReference type="EMBL" id="MPM60039.1"/>
    </source>
</evidence>
<sequence>MKMTILSVLISVCMFVLQSCEKEDLSFESGDIEIEIKTGDHWLHDFPLFLGLTKKNPPQFVIWLEDTSENYISTVFATYKIATEGWKLNDGNRRKESLPHWCHQRGVVYEDDLFIPTKNHPLTDGITGATPNENKTIKITPVNLKKPFVIKAEFNHSVDFNNYYPKNAKKGDNNYSGGEMGSGQPAVVYSATIYPETKNTVLVLIGHSSSDGSDGDIYQDTQTLTTAKTIVKSINVIINK</sequence>
<proteinExistence type="predicted"/>
<comment type="caution">
    <text evidence="1">The sequence shown here is derived from an EMBL/GenBank/DDBJ whole genome shotgun (WGS) entry which is preliminary data.</text>
</comment>
<dbReference type="PROSITE" id="PS51257">
    <property type="entry name" value="PROKAR_LIPOPROTEIN"/>
    <property type="match status" value="1"/>
</dbReference>
<name>A0A645B3N5_9ZZZZ</name>
<accession>A0A645B3N5</accession>
<dbReference type="EMBL" id="VSSQ01017594">
    <property type="protein sequence ID" value="MPM60039.1"/>
    <property type="molecule type" value="Genomic_DNA"/>
</dbReference>
<gene>
    <name evidence="1" type="ORF">SDC9_106886</name>
</gene>
<dbReference type="AlphaFoldDB" id="A0A645B3N5"/>
<reference evidence="1" key="1">
    <citation type="submission" date="2019-08" db="EMBL/GenBank/DDBJ databases">
        <authorList>
            <person name="Kucharzyk K."/>
            <person name="Murdoch R.W."/>
            <person name="Higgins S."/>
            <person name="Loffler F."/>
        </authorList>
    </citation>
    <scope>NUCLEOTIDE SEQUENCE</scope>
</reference>
<organism evidence="1">
    <name type="scientific">bioreactor metagenome</name>
    <dbReference type="NCBI Taxonomy" id="1076179"/>
    <lineage>
        <taxon>unclassified sequences</taxon>
        <taxon>metagenomes</taxon>
        <taxon>ecological metagenomes</taxon>
    </lineage>
</organism>